<organism evidence="16 17">
    <name type="scientific">Roseospira navarrensis</name>
    <dbReference type="NCBI Taxonomy" id="140058"/>
    <lineage>
        <taxon>Bacteria</taxon>
        <taxon>Pseudomonadati</taxon>
        <taxon>Pseudomonadota</taxon>
        <taxon>Alphaproteobacteria</taxon>
        <taxon>Rhodospirillales</taxon>
        <taxon>Rhodospirillaceae</taxon>
        <taxon>Roseospira</taxon>
    </lineage>
</organism>
<feature type="region of interest" description="Disordered" evidence="13">
    <location>
        <begin position="1"/>
        <end position="20"/>
    </location>
</feature>
<feature type="domain" description="Cytochrome b561 bacterial/Ni-hydrogenase" evidence="15">
    <location>
        <begin position="39"/>
        <end position="209"/>
    </location>
</feature>
<keyword evidence="5" id="KW-0349">Heme</keyword>
<comment type="subcellular location">
    <subcellularLocation>
        <location evidence="2">Cell membrane</location>
        <topology evidence="2">Multi-pass membrane protein</topology>
    </subcellularLocation>
</comment>
<evidence type="ECO:0000256" key="5">
    <source>
        <dbReference type="ARBA" id="ARBA00022617"/>
    </source>
</evidence>
<evidence type="ECO:0000313" key="17">
    <source>
        <dbReference type="Proteomes" id="UP000434582"/>
    </source>
</evidence>
<dbReference type="Gene3D" id="1.20.950.20">
    <property type="entry name" value="Transmembrane di-heme cytochromes, Chain C"/>
    <property type="match status" value="1"/>
</dbReference>
<evidence type="ECO:0000256" key="14">
    <source>
        <dbReference type="SAM" id="Phobius"/>
    </source>
</evidence>
<evidence type="ECO:0000313" key="16">
    <source>
        <dbReference type="EMBL" id="MQX36287.1"/>
    </source>
</evidence>
<keyword evidence="8" id="KW-0249">Electron transport</keyword>
<keyword evidence="3" id="KW-0813">Transport</keyword>
<comment type="similarity">
    <text evidence="12">Belongs to the cytochrome b561 family.</text>
</comment>
<evidence type="ECO:0000256" key="10">
    <source>
        <dbReference type="ARBA" id="ARBA00023004"/>
    </source>
</evidence>
<dbReference type="InterPro" id="IPR052168">
    <property type="entry name" value="Cytochrome_b561_oxidase"/>
</dbReference>
<dbReference type="InterPro" id="IPR011577">
    <property type="entry name" value="Cyt_b561_bac/Ni-Hgenase"/>
</dbReference>
<keyword evidence="9 14" id="KW-1133">Transmembrane helix</keyword>
<accession>A0A7X1ZF70</accession>
<evidence type="ECO:0000256" key="13">
    <source>
        <dbReference type="SAM" id="MobiDB-lite"/>
    </source>
</evidence>
<feature type="transmembrane region" description="Helical" evidence="14">
    <location>
        <begin position="40"/>
        <end position="64"/>
    </location>
</feature>
<gene>
    <name evidence="16" type="ORF">GHC57_07120</name>
</gene>
<dbReference type="GO" id="GO:0005886">
    <property type="term" value="C:plasma membrane"/>
    <property type="evidence" value="ECO:0007669"/>
    <property type="project" value="UniProtKB-SubCell"/>
</dbReference>
<dbReference type="PANTHER" id="PTHR30529">
    <property type="entry name" value="CYTOCHROME B561"/>
    <property type="match status" value="1"/>
</dbReference>
<evidence type="ECO:0000259" key="15">
    <source>
        <dbReference type="Pfam" id="PF01292"/>
    </source>
</evidence>
<dbReference type="PANTHER" id="PTHR30529:SF1">
    <property type="entry name" value="CYTOCHROME B561 HOMOLOG 2"/>
    <property type="match status" value="1"/>
</dbReference>
<reference evidence="16 17" key="1">
    <citation type="submission" date="2019-10" db="EMBL/GenBank/DDBJ databases">
        <title>Draft whole-genome sequence of the purple nonsulfur photosynthetic bacterium Roseospira navarrensis DSM 15114.</title>
        <authorList>
            <person name="Kyndt J.A."/>
            <person name="Meyer T.E."/>
        </authorList>
    </citation>
    <scope>NUCLEOTIDE SEQUENCE [LARGE SCALE GENOMIC DNA]</scope>
    <source>
        <strain evidence="16 17">DSM 15114</strain>
    </source>
</reference>
<keyword evidence="11 14" id="KW-0472">Membrane</keyword>
<dbReference type="GO" id="GO:0046872">
    <property type="term" value="F:metal ion binding"/>
    <property type="evidence" value="ECO:0007669"/>
    <property type="project" value="UniProtKB-KW"/>
</dbReference>
<dbReference type="GO" id="GO:0009055">
    <property type="term" value="F:electron transfer activity"/>
    <property type="evidence" value="ECO:0007669"/>
    <property type="project" value="InterPro"/>
</dbReference>
<evidence type="ECO:0000256" key="8">
    <source>
        <dbReference type="ARBA" id="ARBA00022982"/>
    </source>
</evidence>
<protein>
    <recommendedName>
        <fullName evidence="15">Cytochrome b561 bacterial/Ni-hydrogenase domain-containing protein</fullName>
    </recommendedName>
</protein>
<evidence type="ECO:0000256" key="12">
    <source>
        <dbReference type="ARBA" id="ARBA00037975"/>
    </source>
</evidence>
<dbReference type="Pfam" id="PF01292">
    <property type="entry name" value="Ni_hydr_CYTB"/>
    <property type="match status" value="1"/>
</dbReference>
<evidence type="ECO:0000256" key="3">
    <source>
        <dbReference type="ARBA" id="ARBA00022448"/>
    </source>
</evidence>
<feature type="transmembrane region" description="Helical" evidence="14">
    <location>
        <begin position="176"/>
        <end position="197"/>
    </location>
</feature>
<keyword evidence="6 14" id="KW-0812">Transmembrane</keyword>
<evidence type="ECO:0000256" key="9">
    <source>
        <dbReference type="ARBA" id="ARBA00022989"/>
    </source>
</evidence>
<dbReference type="OrthoDB" id="1247465at2"/>
<dbReference type="SUPFAM" id="SSF81342">
    <property type="entry name" value="Transmembrane di-heme cytochromes"/>
    <property type="match status" value="1"/>
</dbReference>
<dbReference type="GO" id="GO:0022904">
    <property type="term" value="P:respiratory electron transport chain"/>
    <property type="evidence" value="ECO:0007669"/>
    <property type="project" value="InterPro"/>
</dbReference>
<feature type="transmembrane region" description="Helical" evidence="14">
    <location>
        <begin position="122"/>
        <end position="144"/>
    </location>
</feature>
<evidence type="ECO:0000256" key="1">
    <source>
        <dbReference type="ARBA" id="ARBA00001970"/>
    </source>
</evidence>
<dbReference type="Proteomes" id="UP000434582">
    <property type="component" value="Unassembled WGS sequence"/>
</dbReference>
<evidence type="ECO:0000256" key="6">
    <source>
        <dbReference type="ARBA" id="ARBA00022692"/>
    </source>
</evidence>
<sequence length="212" mass="22733">MRAPPERDTRGPMSRGRRPARCPTGEGGLFMAIRDTRDRFGLVSVFNHWVLVAVVLGLLVTGLLLAEVLPESARPYLVPLHKQVGLVSAVLIGWMVIWRWTQKSRPGPIEGTSKPEALARAGMHALLLIGAGVLVVSGVMMSILSGHEVSVLGLFTIPPIGEDKAQAALPHLVHEVVGWAMVAAVALHAAVGVKHHVLNKDETLTRMLGRGA</sequence>
<dbReference type="InterPro" id="IPR016174">
    <property type="entry name" value="Di-haem_cyt_TM"/>
</dbReference>
<dbReference type="AlphaFoldDB" id="A0A7X1ZF70"/>
<evidence type="ECO:0000256" key="11">
    <source>
        <dbReference type="ARBA" id="ARBA00023136"/>
    </source>
</evidence>
<comment type="cofactor">
    <cofactor evidence="1">
        <name>heme b</name>
        <dbReference type="ChEBI" id="CHEBI:60344"/>
    </cofactor>
</comment>
<feature type="compositionally biased region" description="Basic and acidic residues" evidence="13">
    <location>
        <begin position="1"/>
        <end position="10"/>
    </location>
</feature>
<feature type="transmembrane region" description="Helical" evidence="14">
    <location>
        <begin position="84"/>
        <end position="101"/>
    </location>
</feature>
<evidence type="ECO:0000256" key="7">
    <source>
        <dbReference type="ARBA" id="ARBA00022723"/>
    </source>
</evidence>
<comment type="caution">
    <text evidence="16">The sequence shown here is derived from an EMBL/GenBank/DDBJ whole genome shotgun (WGS) entry which is preliminary data.</text>
</comment>
<keyword evidence="10" id="KW-0408">Iron</keyword>
<dbReference type="EMBL" id="WIVE01000016">
    <property type="protein sequence ID" value="MQX36287.1"/>
    <property type="molecule type" value="Genomic_DNA"/>
</dbReference>
<keyword evidence="4" id="KW-1003">Cell membrane</keyword>
<dbReference type="GO" id="GO:0020037">
    <property type="term" value="F:heme binding"/>
    <property type="evidence" value="ECO:0007669"/>
    <property type="project" value="TreeGrafter"/>
</dbReference>
<evidence type="ECO:0000256" key="2">
    <source>
        <dbReference type="ARBA" id="ARBA00004651"/>
    </source>
</evidence>
<keyword evidence="17" id="KW-1185">Reference proteome</keyword>
<name>A0A7X1ZF70_9PROT</name>
<proteinExistence type="inferred from homology"/>
<evidence type="ECO:0000256" key="4">
    <source>
        <dbReference type="ARBA" id="ARBA00022475"/>
    </source>
</evidence>
<keyword evidence="7" id="KW-0479">Metal-binding</keyword>